<feature type="coiled-coil region" evidence="1">
    <location>
        <begin position="90"/>
        <end position="117"/>
    </location>
</feature>
<dbReference type="AlphaFoldDB" id="A0A2P5XA88"/>
<proteinExistence type="predicted"/>
<evidence type="ECO:0000313" key="3">
    <source>
        <dbReference type="EMBL" id="PPS00245.1"/>
    </source>
</evidence>
<dbReference type="Proteomes" id="UP000239757">
    <property type="component" value="Unassembled WGS sequence"/>
</dbReference>
<evidence type="ECO:0000256" key="2">
    <source>
        <dbReference type="SAM" id="MobiDB-lite"/>
    </source>
</evidence>
<feature type="region of interest" description="Disordered" evidence="2">
    <location>
        <begin position="1"/>
        <end position="20"/>
    </location>
</feature>
<protein>
    <submittedName>
        <fullName evidence="3">Uncharacterized protein</fullName>
    </submittedName>
</protein>
<keyword evidence="1" id="KW-0175">Coiled coil</keyword>
<dbReference type="EMBL" id="KZ665333">
    <property type="protein sequence ID" value="PPS00245.1"/>
    <property type="molecule type" value="Genomic_DNA"/>
</dbReference>
<name>A0A2P5XA88_GOSBA</name>
<evidence type="ECO:0000313" key="4">
    <source>
        <dbReference type="Proteomes" id="UP000239757"/>
    </source>
</evidence>
<organism evidence="3 4">
    <name type="scientific">Gossypium barbadense</name>
    <name type="common">Sea Island cotton</name>
    <name type="synonym">Hibiscus barbadensis</name>
    <dbReference type="NCBI Taxonomy" id="3634"/>
    <lineage>
        <taxon>Eukaryota</taxon>
        <taxon>Viridiplantae</taxon>
        <taxon>Streptophyta</taxon>
        <taxon>Embryophyta</taxon>
        <taxon>Tracheophyta</taxon>
        <taxon>Spermatophyta</taxon>
        <taxon>Magnoliopsida</taxon>
        <taxon>eudicotyledons</taxon>
        <taxon>Gunneridae</taxon>
        <taxon>Pentapetalae</taxon>
        <taxon>rosids</taxon>
        <taxon>malvids</taxon>
        <taxon>Malvales</taxon>
        <taxon>Malvaceae</taxon>
        <taxon>Malvoideae</taxon>
        <taxon>Gossypium</taxon>
    </lineage>
</organism>
<feature type="region of interest" description="Disordered" evidence="2">
    <location>
        <begin position="37"/>
        <end position="69"/>
    </location>
</feature>
<evidence type="ECO:0000256" key="1">
    <source>
        <dbReference type="SAM" id="Coils"/>
    </source>
</evidence>
<reference evidence="3 4" key="1">
    <citation type="submission" date="2015-01" db="EMBL/GenBank/DDBJ databases">
        <title>Genome of allotetraploid Gossypium barbadense reveals genomic plasticity and fiber elongation in cotton evolution.</title>
        <authorList>
            <person name="Chen X."/>
            <person name="Liu X."/>
            <person name="Zhao B."/>
            <person name="Zheng H."/>
            <person name="Hu Y."/>
            <person name="Lu G."/>
            <person name="Yang C."/>
            <person name="Chen J."/>
            <person name="Shan C."/>
            <person name="Zhang L."/>
            <person name="Zhou Y."/>
            <person name="Wang L."/>
            <person name="Guo W."/>
            <person name="Bai Y."/>
            <person name="Ruan J."/>
            <person name="Shangguan X."/>
            <person name="Mao Y."/>
            <person name="Jiang J."/>
            <person name="Zhu Y."/>
            <person name="Lei J."/>
            <person name="Kang H."/>
            <person name="Chen S."/>
            <person name="He X."/>
            <person name="Wang R."/>
            <person name="Wang Y."/>
            <person name="Chen J."/>
            <person name="Wang L."/>
            <person name="Yu S."/>
            <person name="Wang B."/>
            <person name="Wei J."/>
            <person name="Song S."/>
            <person name="Lu X."/>
            <person name="Gao Z."/>
            <person name="Gu W."/>
            <person name="Deng X."/>
            <person name="Ma D."/>
            <person name="Wang S."/>
            <person name="Liang W."/>
            <person name="Fang L."/>
            <person name="Cai C."/>
            <person name="Zhu X."/>
            <person name="Zhou B."/>
            <person name="Zhang Y."/>
            <person name="Chen Z."/>
            <person name="Xu S."/>
            <person name="Zhu R."/>
            <person name="Wang S."/>
            <person name="Zhang T."/>
            <person name="Zhao G."/>
        </authorList>
    </citation>
    <scope>NUCLEOTIDE SEQUENCE [LARGE SCALE GENOMIC DNA]</scope>
    <source>
        <strain evidence="4">cv. Xinhai21</strain>
        <tissue evidence="3">Leaf</tissue>
    </source>
</reference>
<gene>
    <name evidence="3" type="ORF">GOBAR_AA20408</name>
</gene>
<accession>A0A2P5XA88</accession>
<sequence>MNGIQLTKLNGDGVEDGKKQGDTIIVKDDDQLVVNKNQLGNESSSSKKKRWRRINPIDTRLQSREDSNMMKRKFMEEECLIKCLEGGYKEEVKKAKRKSLEEDVENWSQEVSEIMEEKSF</sequence>